<evidence type="ECO:0000313" key="5">
    <source>
        <dbReference type="Proteomes" id="UP000199045"/>
    </source>
</evidence>
<name>A0A1G7ITS1_CHIFI</name>
<protein>
    <submittedName>
        <fullName evidence="4">Glycosyltransferase involved in cell wall bisynthesis</fullName>
    </submittedName>
</protein>
<sequence>MHHIGLDFEKLKYPHNGLYTFCMQLGQRLLELKADDEQLTYYLPAGFNNFKGDFKKIPYKWYHRYAFNPSEMDIWHAVHQTGNVWPRKKAKKTILTIHDLNFLFEPNKSKGEKSRSLEAIQRQVEETDRIVAISQFTLNTIQEYINVPKSKCSIIYQGSEIKEFPGFDAPQYRPAVPFLFAIGMVLPKKNFHVLPKLLEHNDFELLIAGKTPGDYFKKIEEEAAKYGVSARVKLLGSITDEEKYWYYKNCKAFMFPSVAEGFGAPVVEAMHFGKPVFLSDKTSLPEIGGDAAYYFKQFDKEHMQQVLEQGLTHYAANNPANAIQQHARKFSWDTNAREYIKLYRSLY</sequence>
<dbReference type="Pfam" id="PF00534">
    <property type="entry name" value="Glycos_transf_1"/>
    <property type="match status" value="1"/>
</dbReference>
<dbReference type="SUPFAM" id="SSF53756">
    <property type="entry name" value="UDP-Glycosyltransferase/glycogen phosphorylase"/>
    <property type="match status" value="1"/>
</dbReference>
<dbReference type="RefSeq" id="WP_176842169.1">
    <property type="nucleotide sequence ID" value="NZ_FNBN01000001.1"/>
</dbReference>
<evidence type="ECO:0000313" key="4">
    <source>
        <dbReference type="EMBL" id="SDF16081.1"/>
    </source>
</evidence>
<dbReference type="AlphaFoldDB" id="A0A1G7ITS1"/>
<dbReference type="InterPro" id="IPR001296">
    <property type="entry name" value="Glyco_trans_1"/>
</dbReference>
<dbReference type="PANTHER" id="PTHR46401:SF2">
    <property type="entry name" value="GLYCOSYLTRANSFERASE WBBK-RELATED"/>
    <property type="match status" value="1"/>
</dbReference>
<dbReference type="Gene3D" id="3.40.50.2000">
    <property type="entry name" value="Glycogen Phosphorylase B"/>
    <property type="match status" value="2"/>
</dbReference>
<dbReference type="CDD" id="cd03809">
    <property type="entry name" value="GT4_MtfB-like"/>
    <property type="match status" value="1"/>
</dbReference>
<proteinExistence type="predicted"/>
<dbReference type="Proteomes" id="UP000199045">
    <property type="component" value="Unassembled WGS sequence"/>
</dbReference>
<dbReference type="PANTHER" id="PTHR46401">
    <property type="entry name" value="GLYCOSYLTRANSFERASE WBBK-RELATED"/>
    <property type="match status" value="1"/>
</dbReference>
<evidence type="ECO:0000259" key="2">
    <source>
        <dbReference type="Pfam" id="PF00534"/>
    </source>
</evidence>
<evidence type="ECO:0000259" key="3">
    <source>
        <dbReference type="Pfam" id="PF13439"/>
    </source>
</evidence>
<accession>A0A1G7ITS1</accession>
<dbReference type="Pfam" id="PF13439">
    <property type="entry name" value="Glyco_transf_4"/>
    <property type="match status" value="1"/>
</dbReference>
<evidence type="ECO:0000256" key="1">
    <source>
        <dbReference type="ARBA" id="ARBA00022679"/>
    </source>
</evidence>
<dbReference type="STRING" id="104663.SAMN04488121_101979"/>
<dbReference type="EMBL" id="FNBN01000001">
    <property type="protein sequence ID" value="SDF16081.1"/>
    <property type="molecule type" value="Genomic_DNA"/>
</dbReference>
<feature type="domain" description="Glycosyl transferase family 1" evidence="2">
    <location>
        <begin position="177"/>
        <end position="326"/>
    </location>
</feature>
<gene>
    <name evidence="4" type="ORF">SAMN04488121_101979</name>
</gene>
<dbReference type="GO" id="GO:0016757">
    <property type="term" value="F:glycosyltransferase activity"/>
    <property type="evidence" value="ECO:0007669"/>
    <property type="project" value="InterPro"/>
</dbReference>
<feature type="domain" description="Glycosyltransferase subfamily 4-like N-terminal" evidence="3">
    <location>
        <begin position="60"/>
        <end position="158"/>
    </location>
</feature>
<reference evidence="4 5" key="1">
    <citation type="submission" date="2016-10" db="EMBL/GenBank/DDBJ databases">
        <authorList>
            <person name="de Groot N.N."/>
        </authorList>
    </citation>
    <scope>NUCLEOTIDE SEQUENCE [LARGE SCALE GENOMIC DNA]</scope>
    <source>
        <strain evidence="4 5">DSM 527</strain>
    </source>
</reference>
<keyword evidence="1 4" id="KW-0808">Transferase</keyword>
<dbReference type="InterPro" id="IPR028098">
    <property type="entry name" value="Glyco_trans_4-like_N"/>
</dbReference>
<organism evidence="4 5">
    <name type="scientific">Chitinophaga filiformis</name>
    <name type="common">Myxococcus filiformis</name>
    <name type="synonym">Flexibacter filiformis</name>
    <dbReference type="NCBI Taxonomy" id="104663"/>
    <lineage>
        <taxon>Bacteria</taxon>
        <taxon>Pseudomonadati</taxon>
        <taxon>Bacteroidota</taxon>
        <taxon>Chitinophagia</taxon>
        <taxon>Chitinophagales</taxon>
        <taxon>Chitinophagaceae</taxon>
        <taxon>Chitinophaga</taxon>
    </lineage>
</organism>